<dbReference type="CDD" id="cd14686">
    <property type="entry name" value="bZIP"/>
    <property type="match status" value="1"/>
</dbReference>
<accession>A0A8T1VMX7</accession>
<dbReference type="EMBL" id="JAGDFL010000706">
    <property type="protein sequence ID" value="KAG7382652.1"/>
    <property type="molecule type" value="Genomic_DNA"/>
</dbReference>
<feature type="compositionally biased region" description="Acidic residues" evidence="1">
    <location>
        <begin position="42"/>
        <end position="54"/>
    </location>
</feature>
<evidence type="ECO:0000256" key="1">
    <source>
        <dbReference type="SAM" id="MobiDB-lite"/>
    </source>
</evidence>
<dbReference type="AlphaFoldDB" id="A0A8T1VMX7"/>
<sequence length="458" mass="50443">MASTDRTQHLTNTVSEPTDDPLGDFGEFQMDTFGVDMLSDLLDQDDEEEEEEEATAAASVASESHGRSSGDEQVSGLARGSGGQEQTFAHQPGDNGRRGARGHKMSINDRKARRRAQLASSAKRQRFRKKLELAALKTEEQALSQILETLACSRWKEVMIMERRKRLQAEEDNERLKQNLQVQSGVAQRFKALLNSSSEFRVDMNMCSFLHSHTYLPKGGLARTRTLEAVCTREKLELAARVLLSETGSIRPLATPAFTWKSLDLGTSGFGVTSIAVYSLDTADVSKAFKAARNAIATCGVIWPSYSLVSSSVRHFIVPSADFDISYSVTENRFQSSTSGDQVLLEGRDMSYSRVGSNGIVYLWDCVDDDELHPLKKTVAIKRSAVGALLVRPELCDDGVERIVCRYICSKTHQLQASELPPDIKRFSRSNRAGAQVADSLVYEAIKGDVSSSAVEIA</sequence>
<proteinExistence type="predicted"/>
<feature type="region of interest" description="Disordered" evidence="1">
    <location>
        <begin position="1"/>
        <end position="123"/>
    </location>
</feature>
<reference evidence="2" key="1">
    <citation type="submission" date="2021-02" db="EMBL/GenBank/DDBJ databases">
        <authorList>
            <person name="Palmer J.M."/>
        </authorList>
    </citation>
    <scope>NUCLEOTIDE SEQUENCE</scope>
    <source>
        <strain evidence="2">SCRP23</strain>
    </source>
</reference>
<comment type="caution">
    <text evidence="2">The sequence shown here is derived from an EMBL/GenBank/DDBJ whole genome shotgun (WGS) entry which is preliminary data.</text>
</comment>
<evidence type="ECO:0000313" key="2">
    <source>
        <dbReference type="EMBL" id="KAG7382652.1"/>
    </source>
</evidence>
<evidence type="ECO:0000313" key="3">
    <source>
        <dbReference type="Proteomes" id="UP000693981"/>
    </source>
</evidence>
<dbReference type="OrthoDB" id="122809at2759"/>
<gene>
    <name evidence="2" type="primary">TNPO3_2</name>
    <name evidence="2" type="ORF">PHYBOEH_010397</name>
</gene>
<protein>
    <submittedName>
        <fullName evidence="2">Transportin-3</fullName>
    </submittedName>
</protein>
<name>A0A8T1VMX7_9STRA</name>
<dbReference type="Proteomes" id="UP000693981">
    <property type="component" value="Unassembled WGS sequence"/>
</dbReference>
<feature type="compositionally biased region" description="Polar residues" evidence="1">
    <location>
        <begin position="1"/>
        <end position="16"/>
    </location>
</feature>
<keyword evidence="3" id="KW-1185">Reference proteome</keyword>
<organism evidence="2 3">
    <name type="scientific">Phytophthora boehmeriae</name>
    <dbReference type="NCBI Taxonomy" id="109152"/>
    <lineage>
        <taxon>Eukaryota</taxon>
        <taxon>Sar</taxon>
        <taxon>Stramenopiles</taxon>
        <taxon>Oomycota</taxon>
        <taxon>Peronosporomycetes</taxon>
        <taxon>Peronosporales</taxon>
        <taxon>Peronosporaceae</taxon>
        <taxon>Phytophthora</taxon>
    </lineage>
</organism>